<evidence type="ECO:0000259" key="1">
    <source>
        <dbReference type="Pfam" id="PF18016"/>
    </source>
</evidence>
<reference evidence="2" key="1">
    <citation type="submission" date="2021-05" db="EMBL/GenBank/DDBJ databases">
        <authorList>
            <person name="Tigano A."/>
        </authorList>
    </citation>
    <scope>NUCLEOTIDE SEQUENCE</scope>
</reference>
<evidence type="ECO:0000313" key="3">
    <source>
        <dbReference type="Proteomes" id="UP000677803"/>
    </source>
</evidence>
<dbReference type="InterPro" id="IPR013761">
    <property type="entry name" value="SAM/pointed_sf"/>
</dbReference>
<accession>A0A8S4BZE1</accession>
<evidence type="ECO:0000313" key="2">
    <source>
        <dbReference type="EMBL" id="CAG6021294.1"/>
    </source>
</evidence>
<dbReference type="EMBL" id="CAJRST010041110">
    <property type="protein sequence ID" value="CAG6021294.1"/>
    <property type="molecule type" value="Genomic_DNA"/>
</dbReference>
<keyword evidence="3" id="KW-1185">Reference proteome</keyword>
<dbReference type="Pfam" id="PF18016">
    <property type="entry name" value="SAM_3"/>
    <property type="match status" value="1"/>
</dbReference>
<dbReference type="InterPro" id="IPR041418">
    <property type="entry name" value="SAM_3"/>
</dbReference>
<feature type="domain" description="SAM" evidence="1">
    <location>
        <begin position="5"/>
        <end position="41"/>
    </location>
</feature>
<sequence>MYCSTVSTLGVLSSDVLLGMSKEEIRTVCPEEAGKVFFQLQAVKSSIAVSNVSHDKANSCY</sequence>
<dbReference type="OrthoDB" id="8957888at2759"/>
<dbReference type="AlphaFoldDB" id="A0A8S4BZE1"/>
<proteinExistence type="predicted"/>
<comment type="caution">
    <text evidence="2">The sequence shown here is derived from an EMBL/GenBank/DDBJ whole genome shotgun (WGS) entry which is preliminary data.</text>
</comment>
<name>A0A8S4BZE1_9TELE</name>
<dbReference type="Gene3D" id="1.10.150.50">
    <property type="entry name" value="Transcription Factor, Ets-1"/>
    <property type="match status" value="1"/>
</dbReference>
<dbReference type="Proteomes" id="UP000677803">
    <property type="component" value="Unassembled WGS sequence"/>
</dbReference>
<protein>
    <submittedName>
        <fullName evidence="2">(Atlantic silverside) hypothetical protein</fullName>
    </submittedName>
</protein>
<organism evidence="2 3">
    <name type="scientific">Menidia menidia</name>
    <name type="common">Atlantic silverside</name>
    <dbReference type="NCBI Taxonomy" id="238744"/>
    <lineage>
        <taxon>Eukaryota</taxon>
        <taxon>Metazoa</taxon>
        <taxon>Chordata</taxon>
        <taxon>Craniata</taxon>
        <taxon>Vertebrata</taxon>
        <taxon>Euteleostomi</taxon>
        <taxon>Actinopterygii</taxon>
        <taxon>Neopterygii</taxon>
        <taxon>Teleostei</taxon>
        <taxon>Neoteleostei</taxon>
        <taxon>Acanthomorphata</taxon>
        <taxon>Ovalentaria</taxon>
        <taxon>Atherinomorphae</taxon>
        <taxon>Atheriniformes</taxon>
        <taxon>Atherinopsidae</taxon>
        <taxon>Menidiinae</taxon>
        <taxon>Menidia</taxon>
    </lineage>
</organism>
<gene>
    <name evidence="2" type="ORF">MMEN_LOCUS21514</name>
</gene>